<organism evidence="2 3">
    <name type="scientific">Penicillium rubens (strain ATCC 28089 / DSM 1075 / NRRL 1951 / Wisconsin 54-1255)</name>
    <name type="common">Penicillium chrysogenum</name>
    <dbReference type="NCBI Taxonomy" id="500485"/>
    <lineage>
        <taxon>Eukaryota</taxon>
        <taxon>Fungi</taxon>
        <taxon>Dikarya</taxon>
        <taxon>Ascomycota</taxon>
        <taxon>Pezizomycotina</taxon>
        <taxon>Eurotiomycetes</taxon>
        <taxon>Eurotiomycetidae</taxon>
        <taxon>Eurotiales</taxon>
        <taxon>Aspergillaceae</taxon>
        <taxon>Penicillium</taxon>
        <taxon>Penicillium chrysogenum species complex</taxon>
    </lineage>
</organism>
<dbReference type="EMBL" id="AM920437">
    <property type="protein sequence ID" value="CAP97923.1"/>
    <property type="molecule type" value="Genomic_DNA"/>
</dbReference>
<gene>
    <name evidence="2" type="ORF">Pc22g06350</name>
    <name evidence="2" type="ORF">PCH_Pc22g06350</name>
</gene>
<feature type="compositionally biased region" description="Basic and acidic residues" evidence="1">
    <location>
        <begin position="420"/>
        <end position="437"/>
    </location>
</feature>
<feature type="region of interest" description="Disordered" evidence="1">
    <location>
        <begin position="90"/>
        <end position="111"/>
    </location>
</feature>
<feature type="compositionally biased region" description="Basic and acidic residues" evidence="1">
    <location>
        <begin position="354"/>
        <end position="368"/>
    </location>
</feature>
<feature type="compositionally biased region" description="Basic residues" evidence="1">
    <location>
        <begin position="334"/>
        <end position="353"/>
    </location>
</feature>
<feature type="region of interest" description="Disordered" evidence="1">
    <location>
        <begin position="331"/>
        <end position="376"/>
    </location>
</feature>
<feature type="region of interest" description="Disordered" evidence="1">
    <location>
        <begin position="388"/>
        <end position="505"/>
    </location>
</feature>
<dbReference type="OrthoDB" id="4757558at2759"/>
<accession>B6HVW6</accession>
<reference evidence="2 3" key="1">
    <citation type="journal article" date="2008" name="Nat. Biotechnol.">
        <title>Genome sequencing and analysis of the filamentous fungus Penicillium chrysogenum.</title>
        <authorList>
            <person name="van den Berg M.A."/>
            <person name="Albang R."/>
            <person name="Albermann K."/>
            <person name="Badger J.H."/>
            <person name="Daran J.-M."/>
            <person name="Driessen A.J.M."/>
            <person name="Garcia-Estrada C."/>
            <person name="Fedorova N.D."/>
            <person name="Harris D.M."/>
            <person name="Heijne W.H.M."/>
            <person name="Joardar V.S."/>
            <person name="Kiel J.A.K.W."/>
            <person name="Kovalchuk A."/>
            <person name="Martin J.F."/>
            <person name="Nierman W.C."/>
            <person name="Nijland J.G."/>
            <person name="Pronk J.T."/>
            <person name="Roubos J.A."/>
            <person name="van der Klei I.J."/>
            <person name="van Peij N.N.M.E."/>
            <person name="Veenhuis M."/>
            <person name="von Doehren H."/>
            <person name="Wagner C."/>
            <person name="Wortman J.R."/>
            <person name="Bovenberg R.A.L."/>
        </authorList>
    </citation>
    <scope>NUCLEOTIDE SEQUENCE [LARGE SCALE GENOMIC DNA]</scope>
    <source>
        <strain evidence="3">ATCC 28089 / DSM 1075 / NRRL 1951 / Wisconsin 54-1255</strain>
    </source>
</reference>
<feature type="compositionally biased region" description="Basic and acidic residues" evidence="1">
    <location>
        <begin position="9"/>
        <end position="19"/>
    </location>
</feature>
<feature type="compositionally biased region" description="Polar residues" evidence="1">
    <location>
        <begin position="666"/>
        <end position="675"/>
    </location>
</feature>
<feature type="compositionally biased region" description="Basic residues" evidence="1">
    <location>
        <begin position="721"/>
        <end position="740"/>
    </location>
</feature>
<evidence type="ECO:0000256" key="1">
    <source>
        <dbReference type="SAM" id="MobiDB-lite"/>
    </source>
</evidence>
<name>B6HVW6_PENRW</name>
<evidence type="ECO:0000313" key="3">
    <source>
        <dbReference type="Proteomes" id="UP000000724"/>
    </source>
</evidence>
<dbReference type="AlphaFoldDB" id="B6HVW6"/>
<dbReference type="HOGENOM" id="CLU_281758_0_0_1"/>
<protein>
    <submittedName>
        <fullName evidence="2">Pc22g06350 protein</fullName>
    </submittedName>
</protein>
<feature type="compositionally biased region" description="Basic and acidic residues" evidence="1">
    <location>
        <begin position="395"/>
        <end position="410"/>
    </location>
</feature>
<dbReference type="BioCyc" id="PCHR:PC22G06350-MONOMER"/>
<dbReference type="Proteomes" id="UP000000724">
    <property type="component" value="Contig Pc00c22"/>
</dbReference>
<sequence>MPTVFSKFADGEISPHDLQSEPVQGQDEKSESHTQLPSSDVYQVSRAQLEQLKAILEEVVAEKRLIDSKVEAIKQHSTLVEGRMPELFNPQSTRTEMGLPEASRPPRADTDMTQVKSKNWTDKQAGLTLDNGQLRLKIKDWRSSSPMFCMENNSKGNPKCDLDAVIESPELVRVDFKIPTDYPEGMMGIMRSIEALFTSPKKIAMSNVETGSAPACREATNPKRDSYYMKWTAPWESSGCRVSWMKAKEKSSTLRFKFVSVKDANPGEQMMVTVDERDHFYWKISKKDPYTYGKWMALPVRIWLRIQCLLSGTSGIGNGLFGKLVVDDVPASSSKKKKNKGKKSSKRPAKRAREHSTAEEGTHQDEKSNASVVPSPGQSVLVEEHTMEKVGSQELTKELTEEELPQDKMTQHGLTEQEEESTKESTREESTREESTKQESAYQMSPEKELTKRVSTLTIDTRKSNERFKGKRKGKRTPTSSSSDTGKRDANQVSIHTTHNMTEQRDGLLPEVHDIAPQDVLTEQQLAAVAGQQTVNASPVPITPIDSTTPSYPSFETARTHLSPRTPFPSSSLLPFFTPTSALPKIDEDPEEEVVQAEGNEPAKVSDELCLTPQGPEVELRRPVSDNRGEVWFSDSEKDPVGHEAQVPVLRRRQSFDVANLGPSEGQKTTSSSQMADPPSTSVASSVLSTADSAGSTTYDSSSSCTVLADDQTPAESSQHDKKRAYKKKKRQRRKCKNLMKRQETRDADAEFPVSNASSQEDGVEGRSPSPPESSEDDEPTPTAKQFGNIGPPPPEPQWDLSIIGILCQKADCQVACGFADGGSVVCPKCGPFSLVRYCGKDHLWEDAKMHWGVCGKLQALHQNVAGSIPYDDLVGPPMLPSLHQWDNPERHRQALWFSSARDRGDYFVFAEWDDLVRAEDAPASHLALRCSPRIAHIVRFEDAKEKDRFRRCLAICLFGKFHLTFSSFTLSALPHSQFACALISYNPHHCLLFRSYANPSFLPAAVEHPDFVDYLYRLVRDWMRAHNMWASDKDMDGMLRYQMGLEMGGNIHQSHLGLRHACETEWVGADRRHCEDPTCVSERLPTLLGNHRMGLGFRRVCEALESNYWILRAHRATHPSVSDVEARTRGAGFSEVLTVDRRTFRRGVGWDGAGTGPMEVEIPWSG</sequence>
<feature type="region of interest" description="Disordered" evidence="1">
    <location>
        <begin position="538"/>
        <end position="795"/>
    </location>
</feature>
<keyword evidence="3" id="KW-1185">Reference proteome</keyword>
<proteinExistence type="predicted"/>
<feature type="region of interest" description="Disordered" evidence="1">
    <location>
        <begin position="1"/>
        <end position="40"/>
    </location>
</feature>
<dbReference type="eggNOG" id="ENOG502RMJ5">
    <property type="taxonomic scope" value="Eukaryota"/>
</dbReference>
<feature type="compositionally biased region" description="Polar residues" evidence="1">
    <location>
        <begin position="545"/>
        <end position="554"/>
    </location>
</feature>
<dbReference type="STRING" id="500485.B6HVW6"/>
<dbReference type="VEuPathDB" id="FungiDB:PCH_Pc22g06350"/>
<feature type="compositionally biased region" description="Low complexity" evidence="1">
    <location>
        <begin position="680"/>
        <end position="706"/>
    </location>
</feature>
<feature type="compositionally biased region" description="Polar residues" evidence="1">
    <location>
        <begin position="568"/>
        <end position="581"/>
    </location>
</feature>
<feature type="compositionally biased region" description="Basic and acidic residues" evidence="1">
    <location>
        <begin position="618"/>
        <end position="642"/>
    </location>
</feature>
<dbReference type="OMA" id="CETEWVG"/>
<feature type="compositionally biased region" description="Polar residues" evidence="1">
    <location>
        <begin position="491"/>
        <end position="501"/>
    </location>
</feature>
<evidence type="ECO:0000313" key="2">
    <source>
        <dbReference type="EMBL" id="CAP97923.1"/>
    </source>
</evidence>